<dbReference type="InterPro" id="IPR057739">
    <property type="entry name" value="Glyco_hydro_29_N"/>
</dbReference>
<feature type="domain" description="Glycoside hydrolase family 29 N-terminal" evidence="8">
    <location>
        <begin position="75"/>
        <end position="398"/>
    </location>
</feature>
<dbReference type="GO" id="GO:0004560">
    <property type="term" value="F:alpha-L-fucosidase activity"/>
    <property type="evidence" value="ECO:0007669"/>
    <property type="project" value="InterPro"/>
</dbReference>
<dbReference type="InterPro" id="IPR016286">
    <property type="entry name" value="FUC_metazoa-typ"/>
</dbReference>
<keyword evidence="5" id="KW-0378">Hydrolase</keyword>
<organism evidence="9 10">
    <name type="scientific">Novipirellula aureliae</name>
    <dbReference type="NCBI Taxonomy" id="2527966"/>
    <lineage>
        <taxon>Bacteria</taxon>
        <taxon>Pseudomonadati</taxon>
        <taxon>Planctomycetota</taxon>
        <taxon>Planctomycetia</taxon>
        <taxon>Pirellulales</taxon>
        <taxon>Pirellulaceae</taxon>
        <taxon>Novipirellula</taxon>
    </lineage>
</organism>
<keyword evidence="6" id="KW-0326">Glycosidase</keyword>
<evidence type="ECO:0000256" key="5">
    <source>
        <dbReference type="ARBA" id="ARBA00022801"/>
    </source>
</evidence>
<comment type="caution">
    <text evidence="9">The sequence shown here is derived from an EMBL/GenBank/DDBJ whole genome shotgun (WGS) entry which is preliminary data.</text>
</comment>
<keyword evidence="4 7" id="KW-0732">Signal</keyword>
<evidence type="ECO:0000256" key="3">
    <source>
        <dbReference type="ARBA" id="ARBA00012662"/>
    </source>
</evidence>
<accession>A0A5C6E740</accession>
<proteinExistence type="inferred from homology"/>
<dbReference type="SUPFAM" id="SSF51445">
    <property type="entry name" value="(Trans)glycosidases"/>
    <property type="match status" value="1"/>
</dbReference>
<dbReference type="RefSeq" id="WP_146599338.1">
    <property type="nucleotide sequence ID" value="NZ_SJPY01000002.1"/>
</dbReference>
<dbReference type="GO" id="GO:0006004">
    <property type="term" value="P:fucose metabolic process"/>
    <property type="evidence" value="ECO:0007669"/>
    <property type="project" value="InterPro"/>
</dbReference>
<feature type="chain" id="PRO_5022740837" description="alpha-L-fucosidase" evidence="7">
    <location>
        <begin position="29"/>
        <end position="492"/>
    </location>
</feature>
<gene>
    <name evidence="9" type="ORF">Q31b_19110</name>
</gene>
<reference evidence="9 10" key="1">
    <citation type="submission" date="2019-02" db="EMBL/GenBank/DDBJ databases">
        <title>Deep-cultivation of Planctomycetes and their phenomic and genomic characterization uncovers novel biology.</title>
        <authorList>
            <person name="Wiegand S."/>
            <person name="Jogler M."/>
            <person name="Boedeker C."/>
            <person name="Pinto D."/>
            <person name="Vollmers J."/>
            <person name="Rivas-Marin E."/>
            <person name="Kohn T."/>
            <person name="Peeters S.H."/>
            <person name="Heuer A."/>
            <person name="Rast P."/>
            <person name="Oberbeckmann S."/>
            <person name="Bunk B."/>
            <person name="Jeske O."/>
            <person name="Meyerdierks A."/>
            <person name="Storesund J.E."/>
            <person name="Kallscheuer N."/>
            <person name="Luecker S."/>
            <person name="Lage O.M."/>
            <person name="Pohl T."/>
            <person name="Merkel B.J."/>
            <person name="Hornburger P."/>
            <person name="Mueller R.-W."/>
            <person name="Bruemmer F."/>
            <person name="Labrenz M."/>
            <person name="Spormann A.M."/>
            <person name="Op Den Camp H."/>
            <person name="Overmann J."/>
            <person name="Amann R."/>
            <person name="Jetten M.S.M."/>
            <person name="Mascher T."/>
            <person name="Medema M.H."/>
            <person name="Devos D.P."/>
            <person name="Kaster A.-K."/>
            <person name="Ovreas L."/>
            <person name="Rohde M."/>
            <person name="Galperin M.Y."/>
            <person name="Jogler C."/>
        </authorList>
    </citation>
    <scope>NUCLEOTIDE SEQUENCE [LARGE SCALE GENOMIC DNA]</scope>
    <source>
        <strain evidence="9 10">Q31b</strain>
    </source>
</reference>
<dbReference type="PANTHER" id="PTHR10030">
    <property type="entry name" value="ALPHA-L-FUCOSIDASE"/>
    <property type="match status" value="1"/>
</dbReference>
<dbReference type="InterPro" id="IPR017853">
    <property type="entry name" value="GH"/>
</dbReference>
<dbReference type="Pfam" id="PF01120">
    <property type="entry name" value="Alpha_L_fucos"/>
    <property type="match status" value="1"/>
</dbReference>
<dbReference type="OrthoDB" id="235554at2"/>
<evidence type="ECO:0000313" key="9">
    <source>
        <dbReference type="EMBL" id="TWU44375.1"/>
    </source>
</evidence>
<dbReference type="InterPro" id="IPR000933">
    <property type="entry name" value="Glyco_hydro_29"/>
</dbReference>
<comment type="similarity">
    <text evidence="2">Belongs to the glycosyl hydrolase 29 family.</text>
</comment>
<dbReference type="PRINTS" id="PR00741">
    <property type="entry name" value="GLHYDRLASE29"/>
</dbReference>
<dbReference type="PANTHER" id="PTHR10030:SF37">
    <property type="entry name" value="ALPHA-L-FUCOSIDASE-RELATED"/>
    <property type="match status" value="1"/>
</dbReference>
<evidence type="ECO:0000256" key="6">
    <source>
        <dbReference type="ARBA" id="ARBA00023295"/>
    </source>
</evidence>
<keyword evidence="10" id="KW-1185">Reference proteome</keyword>
<evidence type="ECO:0000256" key="1">
    <source>
        <dbReference type="ARBA" id="ARBA00004071"/>
    </source>
</evidence>
<protein>
    <recommendedName>
        <fullName evidence="3">alpha-L-fucosidase</fullName>
        <ecNumber evidence="3">3.2.1.51</ecNumber>
    </recommendedName>
</protein>
<dbReference type="AlphaFoldDB" id="A0A5C6E740"/>
<evidence type="ECO:0000259" key="8">
    <source>
        <dbReference type="Pfam" id="PF01120"/>
    </source>
</evidence>
<evidence type="ECO:0000256" key="7">
    <source>
        <dbReference type="SAM" id="SignalP"/>
    </source>
</evidence>
<name>A0A5C6E740_9BACT</name>
<comment type="function">
    <text evidence="1">Alpha-L-fucosidase is responsible for hydrolyzing the alpha-1,6-linked fucose joined to the reducing-end N-acetylglucosamine of the carbohydrate moieties of glycoproteins.</text>
</comment>
<evidence type="ECO:0000256" key="2">
    <source>
        <dbReference type="ARBA" id="ARBA00007951"/>
    </source>
</evidence>
<feature type="signal peptide" evidence="7">
    <location>
        <begin position="1"/>
        <end position="28"/>
    </location>
</feature>
<dbReference type="SMART" id="SM00812">
    <property type="entry name" value="Alpha_L_fucos"/>
    <property type="match status" value="1"/>
</dbReference>
<evidence type="ECO:0000313" key="10">
    <source>
        <dbReference type="Proteomes" id="UP000315471"/>
    </source>
</evidence>
<evidence type="ECO:0000256" key="4">
    <source>
        <dbReference type="ARBA" id="ARBA00022729"/>
    </source>
</evidence>
<sequence precursor="true">MISTIRIRLSLACVLMVATLSASEVNYAEDPFALEQGKHVKTLADRPWADRSPEELQQWARENLHRKLIARKVIDANEHPEWEWFRKSGLGIFLHWGLPSANPDTGDAWAIQWNAAKARSGRYMEPATKMFAVAETWNPDKYDPNKWMAAASKAGFGYAVLTARHHDGYALWPSQYGSWHTGEYMGGRDLIKDYVEACRKNRIKVGFYYSGPSWHFAHEQKSFGEAGSGAYYNHKMEKVIGRPTVTAAMAAAEKQEAQGQVRELMQNYGPIDVMWWDGSVAMKDEELATMQPTVLVARGNIATPEGEHQGASENVKVANECGWWWEECRKSENSFTPNWHYGIECERNHWDTNTLLAELIRCRSLGGNLLVNVPPRGNGEMMDWFYDVCDEMAGWMKHSREAIYDIDLDAPLPTLDKTQNYTTVRGRIWYAMPNEENTVFIHELDRPTSVTLLRTGVAMDYEYRDGSLRLVVPKIMQTDLPDMVKIVFAEEP</sequence>
<dbReference type="Gene3D" id="3.20.20.80">
    <property type="entry name" value="Glycosidases"/>
    <property type="match status" value="1"/>
</dbReference>
<dbReference type="Proteomes" id="UP000315471">
    <property type="component" value="Unassembled WGS sequence"/>
</dbReference>
<dbReference type="GO" id="GO:0016139">
    <property type="term" value="P:glycoside catabolic process"/>
    <property type="evidence" value="ECO:0007669"/>
    <property type="project" value="TreeGrafter"/>
</dbReference>
<dbReference type="EMBL" id="SJPY01000002">
    <property type="protein sequence ID" value="TWU44375.1"/>
    <property type="molecule type" value="Genomic_DNA"/>
</dbReference>
<dbReference type="GO" id="GO:0005764">
    <property type="term" value="C:lysosome"/>
    <property type="evidence" value="ECO:0007669"/>
    <property type="project" value="TreeGrafter"/>
</dbReference>
<dbReference type="EC" id="3.2.1.51" evidence="3"/>